<dbReference type="Proteomes" id="UP000192575">
    <property type="component" value="Unassembled WGS sequence"/>
</dbReference>
<dbReference type="PANTHER" id="PTHR16222:SF24">
    <property type="entry name" value="ADP-RIBOSYLHYDROLASE ARH3"/>
    <property type="match status" value="1"/>
</dbReference>
<reference evidence="6" key="5">
    <citation type="submission" date="2021-09" db="EMBL/GenBank/DDBJ databases">
        <authorList>
            <person name="Gilroy R."/>
        </authorList>
    </citation>
    <scope>NUCLEOTIDE SEQUENCE</scope>
    <source>
        <strain evidence="6">CHK189-29639</strain>
    </source>
</reference>
<dbReference type="InterPro" id="IPR036705">
    <property type="entry name" value="Ribosyl_crysJ1_sf"/>
</dbReference>
<reference evidence="5 10" key="2">
    <citation type="submission" date="2016-09" db="EMBL/GenBank/DDBJ databases">
        <title>Complete Genome Sequence of Lactobacillus salivarius Jin.</title>
        <authorList>
            <person name="Jin N."/>
            <person name="Li C."/>
            <person name="Wang M."/>
            <person name="Ren D."/>
            <person name="Di Y."/>
            <person name="Pan R."/>
            <person name="Du S."/>
            <person name="Lu H."/>
            <person name="Li X."/>
            <person name="Tian M."/>
        </authorList>
    </citation>
    <scope>NUCLEOTIDE SEQUENCE [LARGE SCALE GENOMIC DNA]</scope>
    <source>
        <strain evidence="5 10">CICC 23174</strain>
    </source>
</reference>
<sequence>MTNKPTNCLLGGALGDSLGYPVEFSSYREIQQNNPSGITFINFSEPVLISDDTQMSLFTASALLISDNYLTNLWDCYQDWLETQWKTDKQSMTHKPVSKLVDFQELFNSREPGRTCLMTLAQQKPGNLQHPINNSKGCGGIMRVAPIGFIDEDENIIAQLGAESSALTHGHPLSSLSSAYLAVLIHRLLTSNISPQLVLDTLNFIKSKFSTMDYLSDFTEIIKLATNLSQTPDSDFINFQRLGKGWVAEETLAIALYCSLKYQKDPCRAIEISVNHDGDSDSTGSITGQIVGVQQSNSLWLPASYLNKLELRDVIISLGKKLSQKFNA</sequence>
<dbReference type="AlphaFoldDB" id="A0A089QI94"/>
<dbReference type="InterPro" id="IPR005502">
    <property type="entry name" value="Ribosyl_crysJ1"/>
</dbReference>
<feature type="binding site" evidence="3">
    <location>
        <position position="51"/>
    </location>
    <ligand>
        <name>Mg(2+)</name>
        <dbReference type="ChEBI" id="CHEBI:18420"/>
        <label>1</label>
    </ligand>
</feature>
<reference evidence="4 9" key="1">
    <citation type="journal article" date="2014" name="BMC Genomics">
        <title>Unusual genome complexity in Lactobacillus salivarius JCM1046.</title>
        <authorList>
            <person name="Raftis E.J."/>
            <person name="Forde B.M."/>
            <person name="Claesson M.J."/>
            <person name="O'Toole P.W."/>
        </authorList>
    </citation>
    <scope>NUCLEOTIDE SEQUENCE [LARGE SCALE GENOMIC DNA]</scope>
    <source>
        <strain evidence="4 9">JCM1046</strain>
    </source>
</reference>
<reference evidence="8 11" key="3">
    <citation type="submission" date="2017-03" db="EMBL/GenBank/DDBJ databases">
        <title>Phylogenomics and comparative genomics of Lactobacillus salivarius, a mammalian gut commensal.</title>
        <authorList>
            <person name="Harris H.M."/>
        </authorList>
    </citation>
    <scope>NUCLEOTIDE SEQUENCE [LARGE SCALE GENOMIC DNA]</scope>
    <source>
        <strain evidence="8 11">JCM 1047</strain>
    </source>
</reference>
<keyword evidence="3" id="KW-0460">Magnesium</keyword>
<dbReference type="Proteomes" id="UP000094723">
    <property type="component" value="Chromosome"/>
</dbReference>
<dbReference type="GO" id="GO:0046872">
    <property type="term" value="F:metal ion binding"/>
    <property type="evidence" value="ECO:0007669"/>
    <property type="project" value="UniProtKB-KW"/>
</dbReference>
<dbReference type="EC" id="3.2.-.-" evidence="4"/>
<gene>
    <name evidence="4" type="primary">draG</name>
    <name evidence="8" type="ORF">B6U56_05610</name>
    <name evidence="5" type="ORF">BHF65_05885</name>
    <name evidence="6" type="ORF">K8V06_08200</name>
    <name evidence="4" type="ORF">LSJ_1027</name>
    <name evidence="7" type="ORF">QYC35_03490</name>
</gene>
<keyword evidence="3" id="KW-0479">Metal-binding</keyword>
<evidence type="ECO:0000256" key="1">
    <source>
        <dbReference type="ARBA" id="ARBA00010702"/>
    </source>
</evidence>
<evidence type="ECO:0000313" key="8">
    <source>
        <dbReference type="EMBL" id="OQQ90755.1"/>
    </source>
</evidence>
<dbReference type="GO" id="GO:0016798">
    <property type="term" value="F:hydrolase activity, acting on glycosyl bonds"/>
    <property type="evidence" value="ECO:0007669"/>
    <property type="project" value="UniProtKB-KW"/>
</dbReference>
<protein>
    <submittedName>
        <fullName evidence="4 6">ADP-ribosylglycohydrolase</fullName>
        <ecNumber evidence="4">3.2.-.-</ecNumber>
        <ecNumber evidence="7">3.2.2.-</ecNumber>
    </submittedName>
</protein>
<evidence type="ECO:0000313" key="5">
    <source>
        <dbReference type="EMBL" id="AOO73771.1"/>
    </source>
</evidence>
<evidence type="ECO:0000313" key="4">
    <source>
        <dbReference type="EMBL" id="AIR10701.1"/>
    </source>
</evidence>
<name>A0A089QI94_9LACO</name>
<evidence type="ECO:0000313" key="11">
    <source>
        <dbReference type="Proteomes" id="UP000192575"/>
    </source>
</evidence>
<organism evidence="4 9">
    <name type="scientific">Ligilactobacillus salivarius</name>
    <dbReference type="NCBI Taxonomy" id="1624"/>
    <lineage>
        <taxon>Bacteria</taxon>
        <taxon>Bacillati</taxon>
        <taxon>Bacillota</taxon>
        <taxon>Bacilli</taxon>
        <taxon>Lactobacillales</taxon>
        <taxon>Lactobacillaceae</taxon>
        <taxon>Ligilactobacillus</taxon>
    </lineage>
</organism>
<dbReference type="Gene3D" id="1.10.4080.10">
    <property type="entry name" value="ADP-ribosylation/Crystallin J1"/>
    <property type="match status" value="1"/>
</dbReference>
<reference evidence="7" key="6">
    <citation type="submission" date="2023-07" db="EMBL/GenBank/DDBJ databases">
        <title>Complete genome sequence of Ligilactobacillus salivarius SRCM217594 isolated from Gallus gallus domesticus feces.</title>
        <authorList>
            <person name="Yang H.-G."/>
            <person name="Ryu M.-S."/>
            <person name="Ha G.-S."/>
            <person name="Yang H.-J."/>
            <person name="Jeong D.-Y."/>
        </authorList>
    </citation>
    <scope>NUCLEOTIDE SEQUENCE</scope>
    <source>
        <strain evidence="7">SRCM217594</strain>
    </source>
</reference>
<evidence type="ECO:0000256" key="3">
    <source>
        <dbReference type="PIRSR" id="PIRSR605502-1"/>
    </source>
</evidence>
<proteinExistence type="inferred from homology"/>
<dbReference type="KEGG" id="lsj:LSJ_1027"/>
<feature type="binding site" evidence="3">
    <location>
        <position position="279"/>
    </location>
    <ligand>
        <name>Mg(2+)</name>
        <dbReference type="ChEBI" id="CHEBI:18420"/>
        <label>1</label>
    </ligand>
</feature>
<keyword evidence="4" id="KW-0326">Glycosidase</keyword>
<accession>A0A089QI94</accession>
<dbReference type="RefSeq" id="WP_003707562.1">
    <property type="nucleotide sequence ID" value="NZ_CANCWC010000012.1"/>
</dbReference>
<evidence type="ECO:0000313" key="9">
    <source>
        <dbReference type="Proteomes" id="UP000029488"/>
    </source>
</evidence>
<comment type="cofactor">
    <cofactor evidence="3">
        <name>Mg(2+)</name>
        <dbReference type="ChEBI" id="CHEBI:18420"/>
    </cofactor>
    <text evidence="3">Binds 2 magnesium ions per subunit.</text>
</comment>
<feature type="binding site" evidence="3">
    <location>
        <position position="50"/>
    </location>
    <ligand>
        <name>Mg(2+)</name>
        <dbReference type="ChEBI" id="CHEBI:18420"/>
        <label>1</label>
    </ligand>
</feature>
<feature type="binding site" evidence="3">
    <location>
        <position position="52"/>
    </location>
    <ligand>
        <name>Mg(2+)</name>
        <dbReference type="ChEBI" id="CHEBI:18420"/>
        <label>1</label>
    </ligand>
</feature>
<evidence type="ECO:0000313" key="7">
    <source>
        <dbReference type="EMBL" id="MDN4833299.1"/>
    </source>
</evidence>
<evidence type="ECO:0000313" key="6">
    <source>
        <dbReference type="EMBL" id="HJG16099.1"/>
    </source>
</evidence>
<evidence type="ECO:0000313" key="10">
    <source>
        <dbReference type="Proteomes" id="UP000094723"/>
    </source>
</evidence>
<dbReference type="EMBL" id="DYVK01000077">
    <property type="protein sequence ID" value="HJG16099.1"/>
    <property type="molecule type" value="Genomic_DNA"/>
</dbReference>
<reference evidence="6" key="4">
    <citation type="journal article" date="2021" name="PeerJ">
        <title>Extensive microbial diversity within the chicken gut microbiome revealed by metagenomics and culture.</title>
        <authorList>
            <person name="Gilroy R."/>
            <person name="Ravi A."/>
            <person name="Getino M."/>
            <person name="Pursley I."/>
            <person name="Horton D.L."/>
            <person name="Alikhan N.F."/>
            <person name="Baker D."/>
            <person name="Gharbi K."/>
            <person name="Hall N."/>
            <person name="Watson M."/>
            <person name="Adriaenssens E.M."/>
            <person name="Foster-Nyarko E."/>
            <person name="Jarju S."/>
            <person name="Secka A."/>
            <person name="Antonio M."/>
            <person name="Oren A."/>
            <person name="Chaudhuri R.R."/>
            <person name="La Ragione R."/>
            <person name="Hildebrand F."/>
            <person name="Pallen M.J."/>
        </authorList>
    </citation>
    <scope>NUCLEOTIDE SEQUENCE</scope>
    <source>
        <strain evidence="6">CHK189-29639</strain>
    </source>
</reference>
<dbReference type="SUPFAM" id="SSF101478">
    <property type="entry name" value="ADP-ribosylglycohydrolase"/>
    <property type="match status" value="1"/>
</dbReference>
<dbReference type="Pfam" id="PF03747">
    <property type="entry name" value="ADP_ribosyl_GH"/>
    <property type="match status" value="1"/>
</dbReference>
<feature type="binding site" evidence="3">
    <location>
        <position position="281"/>
    </location>
    <ligand>
        <name>Mg(2+)</name>
        <dbReference type="ChEBI" id="CHEBI:18420"/>
        <label>1</label>
    </ligand>
</feature>
<feature type="binding site" evidence="3">
    <location>
        <position position="282"/>
    </location>
    <ligand>
        <name>Mg(2+)</name>
        <dbReference type="ChEBI" id="CHEBI:18420"/>
        <label>1</label>
    </ligand>
</feature>
<dbReference type="EMBL" id="JAUIQT010000001">
    <property type="protein sequence ID" value="MDN4833299.1"/>
    <property type="molecule type" value="Genomic_DNA"/>
</dbReference>
<dbReference type="Proteomes" id="UP001174888">
    <property type="component" value="Unassembled WGS sequence"/>
</dbReference>
<dbReference type="InterPro" id="IPR050792">
    <property type="entry name" value="ADP-ribosylglycohydrolase"/>
</dbReference>
<dbReference type="Proteomes" id="UP000759256">
    <property type="component" value="Unassembled WGS sequence"/>
</dbReference>
<dbReference type="EMBL" id="NBEF01000017">
    <property type="protein sequence ID" value="OQQ90755.1"/>
    <property type="molecule type" value="Genomic_DNA"/>
</dbReference>
<dbReference type="EC" id="3.2.2.-" evidence="7"/>
<keyword evidence="2 4" id="KW-0378">Hydrolase</keyword>
<dbReference type="PANTHER" id="PTHR16222">
    <property type="entry name" value="ADP-RIBOSYLGLYCOHYDROLASE"/>
    <property type="match status" value="1"/>
</dbReference>
<dbReference type="EMBL" id="CP007646">
    <property type="protein sequence ID" value="AIR10701.1"/>
    <property type="molecule type" value="Genomic_DNA"/>
</dbReference>
<dbReference type="Proteomes" id="UP000029488">
    <property type="component" value="Chromosome"/>
</dbReference>
<evidence type="ECO:0000256" key="2">
    <source>
        <dbReference type="ARBA" id="ARBA00022801"/>
    </source>
</evidence>
<comment type="similarity">
    <text evidence="1">Belongs to the ADP-ribosylglycohydrolase family.</text>
</comment>
<dbReference type="GeneID" id="89465779"/>
<dbReference type="EMBL" id="CP017107">
    <property type="protein sequence ID" value="AOO73771.1"/>
    <property type="molecule type" value="Genomic_DNA"/>
</dbReference>